<sequence>MQLVSAERISPASQGSAGLLPQGKGKASYTSSLPAESLARIWKPSRSATTSGRARNGQWRLRIERQSGPSLSP</sequence>
<evidence type="ECO:0000313" key="2">
    <source>
        <dbReference type="EMBL" id="VDS10132.1"/>
    </source>
</evidence>
<feature type="region of interest" description="Disordered" evidence="1">
    <location>
        <begin position="44"/>
        <end position="73"/>
    </location>
</feature>
<reference evidence="2 3" key="1">
    <citation type="submission" date="2018-12" db="EMBL/GenBank/DDBJ databases">
        <authorList>
            <person name="Criscuolo A."/>
        </authorList>
    </citation>
    <scope>NUCLEOTIDE SEQUENCE [LARGE SCALE GENOMIC DNA]</scope>
    <source>
        <strain evidence="2">ACIP1116241</strain>
    </source>
</reference>
<dbReference type="OrthoDB" id="7267013at2"/>
<evidence type="ECO:0000256" key="1">
    <source>
        <dbReference type="SAM" id="MobiDB-lite"/>
    </source>
</evidence>
<dbReference type="Proteomes" id="UP000270743">
    <property type="component" value="Unassembled WGS sequence"/>
</dbReference>
<name>A0A447IRM5_9RHOB</name>
<accession>A0A447IRM5</accession>
<dbReference type="Gene3D" id="3.30.160.190">
    <property type="entry name" value="atu1810 like domain"/>
    <property type="match status" value="1"/>
</dbReference>
<gene>
    <name evidence="2" type="ORF">PARHAE_03345</name>
</gene>
<dbReference type="AlphaFoldDB" id="A0A447IRM5"/>
<dbReference type="EMBL" id="UZWE01000050">
    <property type="protein sequence ID" value="VDS10132.1"/>
    <property type="molecule type" value="Genomic_DNA"/>
</dbReference>
<keyword evidence="3" id="KW-1185">Reference proteome</keyword>
<organism evidence="2 3">
    <name type="scientific">Paracoccus haematequi</name>
    <dbReference type="NCBI Taxonomy" id="2491866"/>
    <lineage>
        <taxon>Bacteria</taxon>
        <taxon>Pseudomonadati</taxon>
        <taxon>Pseudomonadota</taxon>
        <taxon>Alphaproteobacteria</taxon>
        <taxon>Rhodobacterales</taxon>
        <taxon>Paracoccaceae</taxon>
        <taxon>Paracoccus</taxon>
    </lineage>
</organism>
<evidence type="ECO:0000313" key="3">
    <source>
        <dbReference type="Proteomes" id="UP000270743"/>
    </source>
</evidence>
<protein>
    <submittedName>
        <fullName evidence="2">Uncharacterized protein</fullName>
    </submittedName>
</protein>
<proteinExistence type="predicted"/>
<feature type="region of interest" description="Disordered" evidence="1">
    <location>
        <begin position="1"/>
        <end position="31"/>
    </location>
</feature>
<dbReference type="InterPro" id="IPR038532">
    <property type="entry name" value="NDUFS4-like_sf"/>
</dbReference>
<dbReference type="RefSeq" id="WP_126155727.1">
    <property type="nucleotide sequence ID" value="NZ_UZWE01000050.1"/>
</dbReference>